<dbReference type="InterPro" id="IPR010982">
    <property type="entry name" value="Lambda_DNA-bd_dom_sf"/>
</dbReference>
<dbReference type="InterPro" id="IPR001387">
    <property type="entry name" value="Cro/C1-type_HTH"/>
</dbReference>
<evidence type="ECO:0000313" key="3">
    <source>
        <dbReference type="Proteomes" id="UP001501237"/>
    </source>
</evidence>
<name>A0ABP6QS90_9ACTN</name>
<sequence length="271" mass="30800">MTVRESVDPMSSMWAWLAYDLWFYRTQRKLSLAQTALIVRVTRGTVSNWEAQRGRPSIESMHLLDEAWNTGGHFKRLHSYAREGHDPNWFKQYVQYEIAAEVLKIFNGKNVPLLVQTEEYGQAVLRIAGRSREEIEAASAARVKRQEIVDRPTPPRLWILIDQEVLECPVGSSAIMRKQCEHLLALVERPRCSIRVVPRSVGWHPGHDGPFQVLRVHGRELAYVGAQAGGRLIEAGADADFLAVRFEEIGALAESRAASIDLIARIMRTYE</sequence>
<proteinExistence type="predicted"/>
<gene>
    <name evidence="2" type="ORF">GCM10010468_81120</name>
</gene>
<evidence type="ECO:0000259" key="1">
    <source>
        <dbReference type="PROSITE" id="PS50943"/>
    </source>
</evidence>
<dbReference type="Gene3D" id="1.10.260.40">
    <property type="entry name" value="lambda repressor-like DNA-binding domains"/>
    <property type="match status" value="1"/>
</dbReference>
<dbReference type="Pfam" id="PF19054">
    <property type="entry name" value="DUF5753"/>
    <property type="match status" value="1"/>
</dbReference>
<dbReference type="Pfam" id="PF01381">
    <property type="entry name" value="HTH_3"/>
    <property type="match status" value="1"/>
</dbReference>
<comment type="caution">
    <text evidence="2">The sequence shown here is derived from an EMBL/GenBank/DDBJ whole genome shotgun (WGS) entry which is preliminary data.</text>
</comment>
<reference evidence="3" key="1">
    <citation type="journal article" date="2019" name="Int. J. Syst. Evol. Microbiol.">
        <title>The Global Catalogue of Microorganisms (GCM) 10K type strain sequencing project: providing services to taxonomists for standard genome sequencing and annotation.</title>
        <authorList>
            <consortium name="The Broad Institute Genomics Platform"/>
            <consortium name="The Broad Institute Genome Sequencing Center for Infectious Disease"/>
            <person name="Wu L."/>
            <person name="Ma J."/>
        </authorList>
    </citation>
    <scope>NUCLEOTIDE SEQUENCE [LARGE SCALE GENOMIC DNA]</scope>
    <source>
        <strain evidence="3">JCM 9377</strain>
    </source>
</reference>
<dbReference type="InterPro" id="IPR043917">
    <property type="entry name" value="DUF5753"/>
</dbReference>
<dbReference type="RefSeq" id="WP_344840040.1">
    <property type="nucleotide sequence ID" value="NZ_BAAAUV010000056.1"/>
</dbReference>
<feature type="domain" description="HTH cro/C1-type" evidence="1">
    <location>
        <begin position="21"/>
        <end position="64"/>
    </location>
</feature>
<dbReference type="EMBL" id="BAAAUV010000056">
    <property type="protein sequence ID" value="GAA3243123.1"/>
    <property type="molecule type" value="Genomic_DNA"/>
</dbReference>
<dbReference type="Proteomes" id="UP001501237">
    <property type="component" value="Unassembled WGS sequence"/>
</dbReference>
<accession>A0ABP6QS90</accession>
<protein>
    <submittedName>
        <fullName evidence="2">Helix-turn-helix transcriptional regulator</fullName>
    </submittedName>
</protein>
<keyword evidence="3" id="KW-1185">Reference proteome</keyword>
<evidence type="ECO:0000313" key="2">
    <source>
        <dbReference type="EMBL" id="GAA3243123.1"/>
    </source>
</evidence>
<dbReference type="PROSITE" id="PS50943">
    <property type="entry name" value="HTH_CROC1"/>
    <property type="match status" value="1"/>
</dbReference>
<dbReference type="CDD" id="cd00093">
    <property type="entry name" value="HTH_XRE"/>
    <property type="match status" value="1"/>
</dbReference>
<organism evidence="2 3">
    <name type="scientific">Actinocorallia longicatena</name>
    <dbReference type="NCBI Taxonomy" id="111803"/>
    <lineage>
        <taxon>Bacteria</taxon>
        <taxon>Bacillati</taxon>
        <taxon>Actinomycetota</taxon>
        <taxon>Actinomycetes</taxon>
        <taxon>Streptosporangiales</taxon>
        <taxon>Thermomonosporaceae</taxon>
        <taxon>Actinocorallia</taxon>
    </lineage>
</organism>
<dbReference type="SUPFAM" id="SSF47413">
    <property type="entry name" value="lambda repressor-like DNA-binding domains"/>
    <property type="match status" value="1"/>
</dbReference>